<feature type="non-terminal residue" evidence="1">
    <location>
        <position position="30"/>
    </location>
</feature>
<dbReference type="EMBL" id="UINC01177367">
    <property type="protein sequence ID" value="SVD84971.1"/>
    <property type="molecule type" value="Genomic_DNA"/>
</dbReference>
<accession>A0A382YPK5</accession>
<gene>
    <name evidence="1" type="ORF">METZ01_LOCUS437825</name>
</gene>
<name>A0A382YPK5_9ZZZZ</name>
<evidence type="ECO:0000313" key="1">
    <source>
        <dbReference type="EMBL" id="SVD84971.1"/>
    </source>
</evidence>
<sequence>DSIRLGDFSPSWRVRNISFEQNRNFVLKRL</sequence>
<feature type="non-terminal residue" evidence="1">
    <location>
        <position position="1"/>
    </location>
</feature>
<dbReference type="AlphaFoldDB" id="A0A382YPK5"/>
<protein>
    <submittedName>
        <fullName evidence="1">Uncharacterized protein</fullName>
    </submittedName>
</protein>
<organism evidence="1">
    <name type="scientific">marine metagenome</name>
    <dbReference type="NCBI Taxonomy" id="408172"/>
    <lineage>
        <taxon>unclassified sequences</taxon>
        <taxon>metagenomes</taxon>
        <taxon>ecological metagenomes</taxon>
    </lineage>
</organism>
<reference evidence="1" key="1">
    <citation type="submission" date="2018-05" db="EMBL/GenBank/DDBJ databases">
        <authorList>
            <person name="Lanie J.A."/>
            <person name="Ng W.-L."/>
            <person name="Kazmierczak K.M."/>
            <person name="Andrzejewski T.M."/>
            <person name="Davidsen T.M."/>
            <person name="Wayne K.J."/>
            <person name="Tettelin H."/>
            <person name="Glass J.I."/>
            <person name="Rusch D."/>
            <person name="Podicherti R."/>
            <person name="Tsui H.-C.T."/>
            <person name="Winkler M.E."/>
        </authorList>
    </citation>
    <scope>NUCLEOTIDE SEQUENCE</scope>
</reference>
<proteinExistence type="predicted"/>